<keyword evidence="2" id="KW-0460">Magnesium</keyword>
<dbReference type="AlphaFoldDB" id="A0A7S4FX60"/>
<dbReference type="PROSITE" id="PS00444">
    <property type="entry name" value="POLYPRENYL_SYNTHASE_2"/>
    <property type="match status" value="1"/>
</dbReference>
<gene>
    <name evidence="3" type="ORF">EGYM00163_LOCUS29249</name>
</gene>
<dbReference type="GO" id="GO:0046872">
    <property type="term" value="F:metal ion binding"/>
    <property type="evidence" value="ECO:0007669"/>
    <property type="project" value="UniProtKB-KW"/>
</dbReference>
<evidence type="ECO:0000313" key="3">
    <source>
        <dbReference type="EMBL" id="CAE0818081.1"/>
    </source>
</evidence>
<evidence type="ECO:0000256" key="2">
    <source>
        <dbReference type="ARBA" id="ARBA00022842"/>
    </source>
</evidence>
<sequence>MVPSFPTRPPCNLECYIDVENPIFRPMLDICTKGKGGSMHRVGFILSMNQILKVPERYVNHIVEIGQCLHNISLIVDDICDDTELRRGLPTAHMEYGVSAALLSAYTGLFQILLSVDVHLNNTWVALEECARMHHCNAMEAYARDTYKCLTEDEYMAMVDGKTGSGFRVITRMLVTLAPPHARWLEGLLMELTNDIGRFFQIRDDLMDLVSEEFAKKKGGYGSDFKEGKFSYPVIHCVRTKPETEELFLEVFRKAAADTTEEDVERLTAILREAGSLDFTLDRLHELARDIISGCLVLEANGYNAEPLRHWFSNLAASTDGFTLPAATAADCVYESAKETAVQDNVQATVAAATGPPEMPIPQGMLGMNMMQKLCFSVLELDLTTNLQDIDIIIRQVLACYEIYFANAGLTAKDFWTCFPWFLMWKGGIKATAEKGQSSMIKKLVAASPFADDKFLQMFQKATGYYQSKAKYLEGIQTELSPEEMCYAKPSNFRIMRWLLHKWYSPSSANGSTEYKIALENYMCIINAEQRLSVDVSSRSYNIVLHFRKYYGEEEGNKRLEAFKQQMWDELSKGELQPVAKKWVQVQEECATTKVEDIQIGARDVVKAGFTVARACMEDMELGSSTLQGQSRWVLSHFKPQPVDSMFSDWMAQAMKARK</sequence>
<dbReference type="InterPro" id="IPR033749">
    <property type="entry name" value="Polyprenyl_synt_CS"/>
</dbReference>
<dbReference type="SUPFAM" id="SSF48576">
    <property type="entry name" value="Terpenoid synthases"/>
    <property type="match status" value="1"/>
</dbReference>
<keyword evidence="1" id="KW-0479">Metal-binding</keyword>
<organism evidence="3">
    <name type="scientific">Eutreptiella gymnastica</name>
    <dbReference type="NCBI Taxonomy" id="73025"/>
    <lineage>
        <taxon>Eukaryota</taxon>
        <taxon>Discoba</taxon>
        <taxon>Euglenozoa</taxon>
        <taxon>Euglenida</taxon>
        <taxon>Spirocuta</taxon>
        <taxon>Euglenophyceae</taxon>
        <taxon>Eutreptiales</taxon>
        <taxon>Eutreptiaceae</taxon>
        <taxon>Eutreptiella</taxon>
    </lineage>
</organism>
<evidence type="ECO:0008006" key="4">
    <source>
        <dbReference type="Google" id="ProtNLM"/>
    </source>
</evidence>
<dbReference type="InterPro" id="IPR008949">
    <property type="entry name" value="Isoprenoid_synthase_dom_sf"/>
</dbReference>
<dbReference type="PANTHER" id="PTHR12001">
    <property type="entry name" value="GERANYLGERANYL PYROPHOSPHATE SYNTHASE"/>
    <property type="match status" value="1"/>
</dbReference>
<dbReference type="Pfam" id="PF00348">
    <property type="entry name" value="polyprenyl_synt"/>
    <property type="match status" value="1"/>
</dbReference>
<dbReference type="InterPro" id="IPR000092">
    <property type="entry name" value="Polyprenyl_synt"/>
</dbReference>
<accession>A0A7S4FX60</accession>
<protein>
    <recommendedName>
        <fullName evidence="4">Geranylgeranyl pyrophosphate synthase</fullName>
    </recommendedName>
</protein>
<dbReference type="Gene3D" id="1.10.600.10">
    <property type="entry name" value="Farnesyl Diphosphate Synthase"/>
    <property type="match status" value="1"/>
</dbReference>
<name>A0A7S4FX60_9EUGL</name>
<dbReference type="PROSITE" id="PS00723">
    <property type="entry name" value="POLYPRENYL_SYNTHASE_1"/>
    <property type="match status" value="1"/>
</dbReference>
<dbReference type="PANTHER" id="PTHR12001:SF44">
    <property type="entry name" value="GERANYLGERANYL PYROPHOSPHATE SYNTHASE"/>
    <property type="match status" value="1"/>
</dbReference>
<proteinExistence type="predicted"/>
<reference evidence="3" key="1">
    <citation type="submission" date="2021-01" db="EMBL/GenBank/DDBJ databases">
        <authorList>
            <person name="Corre E."/>
            <person name="Pelletier E."/>
            <person name="Niang G."/>
            <person name="Scheremetjew M."/>
            <person name="Finn R."/>
            <person name="Kale V."/>
            <person name="Holt S."/>
            <person name="Cochrane G."/>
            <person name="Meng A."/>
            <person name="Brown T."/>
            <person name="Cohen L."/>
        </authorList>
    </citation>
    <scope>NUCLEOTIDE SEQUENCE</scope>
    <source>
        <strain evidence="3">CCMP1594</strain>
    </source>
</reference>
<evidence type="ECO:0000256" key="1">
    <source>
        <dbReference type="ARBA" id="ARBA00022723"/>
    </source>
</evidence>
<dbReference type="GO" id="GO:0004659">
    <property type="term" value="F:prenyltransferase activity"/>
    <property type="evidence" value="ECO:0007669"/>
    <property type="project" value="InterPro"/>
</dbReference>
<dbReference type="EMBL" id="HBJA01083896">
    <property type="protein sequence ID" value="CAE0818081.1"/>
    <property type="molecule type" value="Transcribed_RNA"/>
</dbReference>
<dbReference type="GO" id="GO:0008299">
    <property type="term" value="P:isoprenoid biosynthetic process"/>
    <property type="evidence" value="ECO:0007669"/>
    <property type="project" value="InterPro"/>
</dbReference>